<dbReference type="PANTHER" id="PTHR33236:SF5">
    <property type="entry name" value="CUB DOMAIN-CONTAINING PROTEIN"/>
    <property type="match status" value="1"/>
</dbReference>
<sequence>MMWQALIFVVSVMGIVVQANPTAEVKPAEDTTNLDTHRDEKVFFAILQISPDECTTSDNIRTSGTCLPSQNCDAADQSGSCAQGVGSCCINSRSCSESSSFNNTYFEEPATLTNGACTLTLNRVNSNICQVRLDFIDLDLGEPDMDGQCASDFFTVTGGTSTPPMICGSNTGQHMYVDVDPAGGPLKLTVDRTTATNNNNNWNVKATQIPCSSRYSAPSGCLQYYTETSGTVSSFNPMTRPTESDGTREIADLDYGICIQMADGYCGITWEVNGDNGFTLSTDVNSLAPGLIG</sequence>
<dbReference type="InterPro" id="IPR035914">
    <property type="entry name" value="Sperma_CUB_dom_sf"/>
</dbReference>
<feature type="chain" id="PRO_5043640510" description="CUB domain-containing protein" evidence="1">
    <location>
        <begin position="20"/>
        <end position="293"/>
    </location>
</feature>
<evidence type="ECO:0000313" key="4">
    <source>
        <dbReference type="Proteomes" id="UP001497623"/>
    </source>
</evidence>
<keyword evidence="4" id="KW-1185">Reference proteome</keyword>
<evidence type="ECO:0000256" key="1">
    <source>
        <dbReference type="SAM" id="SignalP"/>
    </source>
</evidence>
<reference evidence="3 4" key="1">
    <citation type="submission" date="2024-05" db="EMBL/GenBank/DDBJ databases">
        <authorList>
            <person name="Wallberg A."/>
        </authorList>
    </citation>
    <scope>NUCLEOTIDE SEQUENCE [LARGE SCALE GENOMIC DNA]</scope>
</reference>
<dbReference type="EMBL" id="CAXKWB010003894">
    <property type="protein sequence ID" value="CAL4070950.1"/>
    <property type="molecule type" value="Genomic_DNA"/>
</dbReference>
<dbReference type="PANTHER" id="PTHR33236">
    <property type="entry name" value="INTRAFLAGELLAR TRANSPORT PROTEIN 122 FAMILY PROTEIN-RELATED"/>
    <property type="match status" value="1"/>
</dbReference>
<dbReference type="Pfam" id="PF26080">
    <property type="entry name" value="CUB_animal"/>
    <property type="match status" value="1"/>
</dbReference>
<name>A0AAV2Q4C5_MEGNR</name>
<dbReference type="AlphaFoldDB" id="A0AAV2Q4C5"/>
<dbReference type="InterPro" id="IPR058698">
    <property type="entry name" value="CUB_metazoa"/>
</dbReference>
<feature type="domain" description="CUB" evidence="2">
    <location>
        <begin position="218"/>
        <end position="290"/>
    </location>
</feature>
<evidence type="ECO:0000313" key="3">
    <source>
        <dbReference type="EMBL" id="CAL4070950.1"/>
    </source>
</evidence>
<dbReference type="SUPFAM" id="SSF49854">
    <property type="entry name" value="Spermadhesin, CUB domain"/>
    <property type="match status" value="1"/>
</dbReference>
<feature type="non-terminal residue" evidence="3">
    <location>
        <position position="293"/>
    </location>
</feature>
<comment type="caution">
    <text evidence="3">The sequence shown here is derived from an EMBL/GenBank/DDBJ whole genome shotgun (WGS) entry which is preliminary data.</text>
</comment>
<organism evidence="3 4">
    <name type="scientific">Meganyctiphanes norvegica</name>
    <name type="common">Northern krill</name>
    <name type="synonym">Thysanopoda norvegica</name>
    <dbReference type="NCBI Taxonomy" id="48144"/>
    <lineage>
        <taxon>Eukaryota</taxon>
        <taxon>Metazoa</taxon>
        <taxon>Ecdysozoa</taxon>
        <taxon>Arthropoda</taxon>
        <taxon>Crustacea</taxon>
        <taxon>Multicrustacea</taxon>
        <taxon>Malacostraca</taxon>
        <taxon>Eumalacostraca</taxon>
        <taxon>Eucarida</taxon>
        <taxon>Euphausiacea</taxon>
        <taxon>Euphausiidae</taxon>
        <taxon>Meganyctiphanes</taxon>
    </lineage>
</organism>
<feature type="signal peptide" evidence="1">
    <location>
        <begin position="1"/>
        <end position="19"/>
    </location>
</feature>
<evidence type="ECO:0000259" key="2">
    <source>
        <dbReference type="Pfam" id="PF26080"/>
    </source>
</evidence>
<keyword evidence="1" id="KW-0732">Signal</keyword>
<dbReference type="Proteomes" id="UP001497623">
    <property type="component" value="Unassembled WGS sequence"/>
</dbReference>
<protein>
    <recommendedName>
        <fullName evidence="2">CUB domain-containing protein</fullName>
    </recommendedName>
</protein>
<gene>
    <name evidence="3" type="ORF">MNOR_LOCUS8391</name>
</gene>
<proteinExistence type="predicted"/>
<accession>A0AAV2Q4C5</accession>